<dbReference type="Gramene" id="mRNA:HanXRQr2_Chr02g0074661">
    <property type="protein sequence ID" value="mRNA:HanXRQr2_Chr02g0074661"/>
    <property type="gene ID" value="HanXRQr2_Chr02g0074661"/>
</dbReference>
<evidence type="ECO:0000259" key="4">
    <source>
        <dbReference type="PROSITE" id="PS50158"/>
    </source>
</evidence>
<dbReference type="AlphaFoldDB" id="A0A9K3JRA8"/>
<dbReference type="SUPFAM" id="SSF57756">
    <property type="entry name" value="Retrovirus zinc finger-like domains"/>
    <property type="match status" value="1"/>
</dbReference>
<evidence type="ECO:0000313" key="5">
    <source>
        <dbReference type="EMBL" id="KAF5819175.1"/>
    </source>
</evidence>
<keyword evidence="2" id="KW-0175">Coiled coil</keyword>
<protein>
    <submittedName>
        <fullName evidence="5">Transcription factor interactor and regulator CCHC(Zn) family</fullName>
    </submittedName>
</protein>
<evidence type="ECO:0000256" key="2">
    <source>
        <dbReference type="SAM" id="Coils"/>
    </source>
</evidence>
<sequence>MVFLASVLESYESLVVGKIGNTNLTKEDYDQLDPEEMELIDIRWCMASAVRRAQRFMEITGRKSIGGPSTKLGFDKSKVTCFKCKQIGHFKRECRNAYAVDDSENPFNEDYYKKAIYHQNKSEPPRLKQPEEKSRALAVIYDDEGYDWSKEVLPEKDAVGYAFVANDDHDAWWRRDSARWEISKLNEPFQEAQRAKKWNEELECYMDPKGNPVVDPTKVDFDAVTNLFPSERTFNTRRLSDKSYLPDLMNRVKEVFESSLPKVVEMRKRKEEELKKLIEEVKADAKTAAEKAEKSEEKGNAEKKEGKEEKAVEDQKAEKEDLVLKENEVNKSSDLSNVEIVDKNENKCRNCIEMCKACTEKDDIIKIKDTEMNKLEDVLKMKCKEIIEIEESLKLKVEKLTQKCHDFEEENKILKEKCAAKCVDCVEKESKFLELQKQYDSLKWSSQKVQEAYDTLKSQVKSFDQRLSETLTTKEMYERRFKEKQIELNKCVDEIANLKQVLAEKEKVVTKLQSYHNSSYILERIFNITPDDKDTNNCKKGIGSEFHQVPPPLRDNYTFYDEEKVAKGLNIADQLPESIDVIYTKSDDANDSEVVSKVVDSVLKNESTKGKSESQDEDEGNLYDGYLKDTKSEKNLNDDSKGLVYNMIGSDKLFLDVVFPIQNVISEKIDKVFKMVTKVLIINLVLRRKT</sequence>
<keyword evidence="1" id="KW-0479">Metal-binding</keyword>
<name>A0A9K3JRA8_HELAN</name>
<dbReference type="EMBL" id="MNCJ02000317">
    <property type="protein sequence ID" value="KAF5819175.1"/>
    <property type="molecule type" value="Genomic_DNA"/>
</dbReference>
<proteinExistence type="predicted"/>
<feature type="region of interest" description="Disordered" evidence="3">
    <location>
        <begin position="606"/>
        <end position="625"/>
    </location>
</feature>
<feature type="coiled-coil region" evidence="2">
    <location>
        <begin position="474"/>
        <end position="508"/>
    </location>
</feature>
<dbReference type="Pfam" id="PF00098">
    <property type="entry name" value="zf-CCHC"/>
    <property type="match status" value="1"/>
</dbReference>
<organism evidence="5 6">
    <name type="scientific">Helianthus annuus</name>
    <name type="common">Common sunflower</name>
    <dbReference type="NCBI Taxonomy" id="4232"/>
    <lineage>
        <taxon>Eukaryota</taxon>
        <taxon>Viridiplantae</taxon>
        <taxon>Streptophyta</taxon>
        <taxon>Embryophyta</taxon>
        <taxon>Tracheophyta</taxon>
        <taxon>Spermatophyta</taxon>
        <taxon>Magnoliopsida</taxon>
        <taxon>eudicotyledons</taxon>
        <taxon>Gunneridae</taxon>
        <taxon>Pentapetalae</taxon>
        <taxon>asterids</taxon>
        <taxon>campanulids</taxon>
        <taxon>Asterales</taxon>
        <taxon>Asteraceae</taxon>
        <taxon>Asteroideae</taxon>
        <taxon>Heliantheae alliance</taxon>
        <taxon>Heliantheae</taxon>
        <taxon>Helianthus</taxon>
    </lineage>
</organism>
<dbReference type="InterPro" id="IPR036875">
    <property type="entry name" value="Znf_CCHC_sf"/>
</dbReference>
<keyword evidence="6" id="KW-1185">Reference proteome</keyword>
<feature type="domain" description="CCHC-type" evidence="4">
    <location>
        <begin position="81"/>
        <end position="96"/>
    </location>
</feature>
<keyword evidence="1" id="KW-0863">Zinc-finger</keyword>
<dbReference type="GO" id="GO:0003676">
    <property type="term" value="F:nucleic acid binding"/>
    <property type="evidence" value="ECO:0007669"/>
    <property type="project" value="InterPro"/>
</dbReference>
<dbReference type="SMART" id="SM00343">
    <property type="entry name" value="ZnF_C2HC"/>
    <property type="match status" value="1"/>
</dbReference>
<dbReference type="Gene3D" id="4.10.60.10">
    <property type="entry name" value="Zinc finger, CCHC-type"/>
    <property type="match status" value="1"/>
</dbReference>
<comment type="caution">
    <text evidence="5">The sequence shown here is derived from an EMBL/GenBank/DDBJ whole genome shotgun (WGS) entry which is preliminary data.</text>
</comment>
<dbReference type="GO" id="GO:0008270">
    <property type="term" value="F:zinc ion binding"/>
    <property type="evidence" value="ECO:0007669"/>
    <property type="project" value="UniProtKB-KW"/>
</dbReference>
<gene>
    <name evidence="5" type="ORF">HanXRQr2_Chr02g0074661</name>
</gene>
<feature type="coiled-coil region" evidence="2">
    <location>
        <begin position="390"/>
        <end position="417"/>
    </location>
</feature>
<evidence type="ECO:0000256" key="1">
    <source>
        <dbReference type="PROSITE-ProRule" id="PRU00047"/>
    </source>
</evidence>
<dbReference type="Proteomes" id="UP000215914">
    <property type="component" value="Unassembled WGS sequence"/>
</dbReference>
<accession>A0A9K3JRA8</accession>
<evidence type="ECO:0000313" key="6">
    <source>
        <dbReference type="Proteomes" id="UP000215914"/>
    </source>
</evidence>
<keyword evidence="1" id="KW-0862">Zinc</keyword>
<reference evidence="5" key="1">
    <citation type="journal article" date="2017" name="Nature">
        <title>The sunflower genome provides insights into oil metabolism, flowering and Asterid evolution.</title>
        <authorList>
            <person name="Badouin H."/>
            <person name="Gouzy J."/>
            <person name="Grassa C.J."/>
            <person name="Murat F."/>
            <person name="Staton S.E."/>
            <person name="Cottret L."/>
            <person name="Lelandais-Briere C."/>
            <person name="Owens G.L."/>
            <person name="Carrere S."/>
            <person name="Mayjonade B."/>
            <person name="Legrand L."/>
            <person name="Gill N."/>
            <person name="Kane N.C."/>
            <person name="Bowers J.E."/>
            <person name="Hubner S."/>
            <person name="Bellec A."/>
            <person name="Berard A."/>
            <person name="Berges H."/>
            <person name="Blanchet N."/>
            <person name="Boniface M.C."/>
            <person name="Brunel D."/>
            <person name="Catrice O."/>
            <person name="Chaidir N."/>
            <person name="Claudel C."/>
            <person name="Donnadieu C."/>
            <person name="Faraut T."/>
            <person name="Fievet G."/>
            <person name="Helmstetter N."/>
            <person name="King M."/>
            <person name="Knapp S.J."/>
            <person name="Lai Z."/>
            <person name="Le Paslier M.C."/>
            <person name="Lippi Y."/>
            <person name="Lorenzon L."/>
            <person name="Mandel J.R."/>
            <person name="Marage G."/>
            <person name="Marchand G."/>
            <person name="Marquand E."/>
            <person name="Bret-Mestries E."/>
            <person name="Morien E."/>
            <person name="Nambeesan S."/>
            <person name="Nguyen T."/>
            <person name="Pegot-Espagnet P."/>
            <person name="Pouilly N."/>
            <person name="Raftis F."/>
            <person name="Sallet E."/>
            <person name="Schiex T."/>
            <person name="Thomas J."/>
            <person name="Vandecasteele C."/>
            <person name="Vares D."/>
            <person name="Vear F."/>
            <person name="Vautrin S."/>
            <person name="Crespi M."/>
            <person name="Mangin B."/>
            <person name="Burke J.M."/>
            <person name="Salse J."/>
            <person name="Munos S."/>
            <person name="Vincourt P."/>
            <person name="Rieseberg L.H."/>
            <person name="Langlade N.B."/>
        </authorList>
    </citation>
    <scope>NUCLEOTIDE SEQUENCE</scope>
    <source>
        <tissue evidence="5">Leaves</tissue>
    </source>
</reference>
<reference evidence="5" key="2">
    <citation type="submission" date="2020-06" db="EMBL/GenBank/DDBJ databases">
        <title>Helianthus annuus Genome sequencing and assembly Release 2.</title>
        <authorList>
            <person name="Gouzy J."/>
            <person name="Langlade N."/>
            <person name="Munos S."/>
        </authorList>
    </citation>
    <scope>NUCLEOTIDE SEQUENCE</scope>
    <source>
        <tissue evidence="5">Leaves</tissue>
    </source>
</reference>
<feature type="region of interest" description="Disordered" evidence="3">
    <location>
        <begin position="288"/>
        <end position="321"/>
    </location>
</feature>
<dbReference type="InterPro" id="IPR001878">
    <property type="entry name" value="Znf_CCHC"/>
</dbReference>
<evidence type="ECO:0000256" key="3">
    <source>
        <dbReference type="SAM" id="MobiDB-lite"/>
    </source>
</evidence>
<dbReference type="PROSITE" id="PS50158">
    <property type="entry name" value="ZF_CCHC"/>
    <property type="match status" value="1"/>
</dbReference>